<dbReference type="Pfam" id="PF20146">
    <property type="entry name" value="NRF"/>
    <property type="match status" value="1"/>
</dbReference>
<reference evidence="3 4" key="1">
    <citation type="journal article" date="2017" name="Curr. Biol.">
        <title>The Evolution of Venom by Co-option of Single-Copy Genes.</title>
        <authorList>
            <person name="Martinson E.O."/>
            <person name="Mrinalini"/>
            <person name="Kelkar Y.D."/>
            <person name="Chang C.H."/>
            <person name="Werren J.H."/>
        </authorList>
    </citation>
    <scope>NUCLEOTIDE SEQUENCE [LARGE SCALE GENOMIC DNA]</scope>
    <source>
        <strain evidence="3 4">Alberta</strain>
        <tissue evidence="3">Whole body</tissue>
    </source>
</reference>
<keyword evidence="1" id="KW-0812">Transmembrane</keyword>
<evidence type="ECO:0000313" key="4">
    <source>
        <dbReference type="Proteomes" id="UP000215335"/>
    </source>
</evidence>
<accession>A0A232EIR7</accession>
<sequence>MFVFDASSKIPSGLLAGNMFELGMYDECLVAKGISEGVEIRGRHCMYTITVTLGEGESLPFSPSISICIPDSCNGDDVISLFESFTSTNSNQLLGFGLKVTSATCLSIDQQVWDTEFIVCLFVHLTFFLGWLTAADAFAFCLFGTRSLMEPNYKYNIVYESFFTTPMNIDLQALRVQCDIPVKSLGLSESRRPALQPLKTDVTGQYQVFYLANFSYHLAEYLTLFTWYT</sequence>
<dbReference type="EMBL" id="NNAY01004176">
    <property type="protein sequence ID" value="OXU18234.1"/>
    <property type="molecule type" value="Genomic_DNA"/>
</dbReference>
<evidence type="ECO:0000256" key="1">
    <source>
        <dbReference type="SAM" id="Phobius"/>
    </source>
</evidence>
<organism evidence="3 4">
    <name type="scientific">Trichomalopsis sarcophagae</name>
    <dbReference type="NCBI Taxonomy" id="543379"/>
    <lineage>
        <taxon>Eukaryota</taxon>
        <taxon>Metazoa</taxon>
        <taxon>Ecdysozoa</taxon>
        <taxon>Arthropoda</taxon>
        <taxon>Hexapoda</taxon>
        <taxon>Insecta</taxon>
        <taxon>Pterygota</taxon>
        <taxon>Neoptera</taxon>
        <taxon>Endopterygota</taxon>
        <taxon>Hymenoptera</taxon>
        <taxon>Apocrita</taxon>
        <taxon>Proctotrupomorpha</taxon>
        <taxon>Chalcidoidea</taxon>
        <taxon>Pteromalidae</taxon>
        <taxon>Pteromalinae</taxon>
        <taxon>Trichomalopsis</taxon>
    </lineage>
</organism>
<protein>
    <recommendedName>
        <fullName evidence="2">Nose resistant-to-fluoxetine protein N-terminal domain-containing protein</fullName>
    </recommendedName>
</protein>
<keyword evidence="1" id="KW-0472">Membrane</keyword>
<dbReference type="Proteomes" id="UP000215335">
    <property type="component" value="Unassembled WGS sequence"/>
</dbReference>
<evidence type="ECO:0000259" key="2">
    <source>
        <dbReference type="Pfam" id="PF20146"/>
    </source>
</evidence>
<evidence type="ECO:0000313" key="3">
    <source>
        <dbReference type="EMBL" id="OXU18234.1"/>
    </source>
</evidence>
<keyword evidence="1" id="KW-1133">Transmembrane helix</keyword>
<dbReference type="PANTHER" id="PTHR11161:SF0">
    <property type="entry name" value="O-ACYLTRANSFERASE LIKE PROTEIN"/>
    <property type="match status" value="1"/>
</dbReference>
<keyword evidence="4" id="KW-1185">Reference proteome</keyword>
<feature type="domain" description="Nose resistant-to-fluoxetine protein N-terminal" evidence="2">
    <location>
        <begin position="3"/>
        <end position="80"/>
    </location>
</feature>
<dbReference type="InterPro" id="IPR006621">
    <property type="entry name" value="Nose-resist-to-fluoxetine_N"/>
</dbReference>
<dbReference type="InterPro" id="IPR052728">
    <property type="entry name" value="O2_lipid_transport_reg"/>
</dbReference>
<feature type="transmembrane region" description="Helical" evidence="1">
    <location>
        <begin position="121"/>
        <end position="144"/>
    </location>
</feature>
<gene>
    <name evidence="3" type="ORF">TSAR_008168</name>
</gene>
<dbReference type="AlphaFoldDB" id="A0A232EIR7"/>
<proteinExistence type="predicted"/>
<name>A0A232EIR7_9HYME</name>
<dbReference type="PANTHER" id="PTHR11161">
    <property type="entry name" value="O-ACYLTRANSFERASE"/>
    <property type="match status" value="1"/>
</dbReference>
<comment type="caution">
    <text evidence="3">The sequence shown here is derived from an EMBL/GenBank/DDBJ whole genome shotgun (WGS) entry which is preliminary data.</text>
</comment>